<evidence type="ECO:0000256" key="2">
    <source>
        <dbReference type="ARBA" id="ARBA00006899"/>
    </source>
</evidence>
<dbReference type="EMBL" id="CP143784">
    <property type="protein sequence ID" value="WVN85183.1"/>
    <property type="molecule type" value="Genomic_DNA"/>
</dbReference>
<comment type="subcellular location">
    <subcellularLocation>
        <location evidence="1">Nucleus</location>
        <location evidence="1">Nucleolus</location>
    </subcellularLocation>
</comment>
<dbReference type="GO" id="GO:0001164">
    <property type="term" value="F:RNA polymerase I core promoter sequence-specific DNA binding"/>
    <property type="evidence" value="ECO:0007669"/>
    <property type="project" value="InterPro"/>
</dbReference>
<sequence length="673" mass="76764">MVRKCPECGSKKWKRDRVTGNAVCEDGHVLQDYRSELHVIDGGVNFALQRRRTTKGPRINKRKEEGRKNKEYFHGSEAEYLKLQAFQLLLRHQVHALMKLWSLPEVFEMIVRDLWIYQLSVSTLPELFNPPDSDQGGKESILCSHPASIQRAALLYASNQNSKADNERPEYQNDSDDSCQLDYSRDESGDGSDRGIDPYLLAQLSSSESKGSDHCGTTDESDEDSRWKKKRLLRASDIVTTLLIGLWILRVPVMGVDIERLINEIKIPFIDFGHTSLIPKDMRVHMNRDVMLALSPRRSPVPSKIHDSCRTFARLLRKEFNIQIPVFNLQPLSWRIISSLGGTPIFNLLVLQLLQLLEINFHLAARETTTIHKRAPSRVKFKRQSTDLAFSTSRNRSATTRKAGDGDSLHINHGGMENGEKVQKSTTISYERTTMMYDELPPELSIAAAWVILMKSVYGLDGRERKIILRSDPVIGLPQIEPWLKELKDRLDNGIFQSRETGPPKLNFTILPEDDLDDFLDKCENVLTTDHPPVPDASPFPLPFSVTRPSQANMPNTWATYHSTVSSLAYAQLPLSTFSGTPLPLMPGERIRSYDPFDQRGILPPEYEKVLQSAAEMIGWDKEDLIKVIKNFENRAKRLKSTVKRKRLRLLERLKHGRKAERKAARTALPRNN</sequence>
<keyword evidence="4" id="KW-0863">Zinc-finger</keyword>
<dbReference type="GO" id="GO:0070860">
    <property type="term" value="C:RNA polymerase I core factor complex"/>
    <property type="evidence" value="ECO:0007669"/>
    <property type="project" value="InterPro"/>
</dbReference>
<dbReference type="RefSeq" id="XP_066065884.1">
    <property type="nucleotide sequence ID" value="XM_066209787.1"/>
</dbReference>
<keyword evidence="3" id="KW-0479">Metal-binding</keyword>
<dbReference type="PANTHER" id="PTHR31576">
    <property type="entry name" value="TATA BOX-BINDING PROTEIN-ASSOCIATED FACTOR RNA POLYMERASE I SUBUNIT B"/>
    <property type="match status" value="1"/>
</dbReference>
<feature type="region of interest" description="Disordered" evidence="11">
    <location>
        <begin position="162"/>
        <end position="195"/>
    </location>
</feature>
<dbReference type="PANTHER" id="PTHR31576:SF2">
    <property type="entry name" value="TATA BOX-BINDING PROTEIN-ASSOCIATED FACTOR RNA POLYMERASE I SUBUNIT B"/>
    <property type="match status" value="1"/>
</dbReference>
<dbReference type="GeneID" id="91084544"/>
<evidence type="ECO:0000256" key="3">
    <source>
        <dbReference type="ARBA" id="ARBA00022723"/>
    </source>
</evidence>
<evidence type="ECO:0008006" key="14">
    <source>
        <dbReference type="Google" id="ProtNLM"/>
    </source>
</evidence>
<evidence type="ECO:0000256" key="1">
    <source>
        <dbReference type="ARBA" id="ARBA00004604"/>
    </source>
</evidence>
<keyword evidence="13" id="KW-1185">Reference proteome</keyword>
<reference evidence="12" key="3">
    <citation type="submission" date="2024-01" db="EMBL/GenBank/DDBJ databases">
        <authorList>
            <person name="Coelho M.A."/>
            <person name="David-Palma M."/>
            <person name="Shea T."/>
            <person name="Sun S."/>
            <person name="Cuomo C.A."/>
            <person name="Heitman J."/>
        </authorList>
    </citation>
    <scope>NUCLEOTIDE SEQUENCE</scope>
    <source>
        <strain evidence="12">CBS 7841</strain>
    </source>
</reference>
<reference evidence="12" key="2">
    <citation type="journal article" date="2022" name="Elife">
        <title>Obligate sexual reproduction of a homothallic fungus closely related to the Cryptococcus pathogenic species complex.</title>
        <authorList>
            <person name="Passer A.R."/>
            <person name="Clancey S.A."/>
            <person name="Shea T."/>
            <person name="David-Palma M."/>
            <person name="Averette A.F."/>
            <person name="Boekhout T."/>
            <person name="Porcel B.M."/>
            <person name="Nowrousian M."/>
            <person name="Cuomo C.A."/>
            <person name="Sun S."/>
            <person name="Heitman J."/>
            <person name="Coelho M.A."/>
        </authorList>
    </citation>
    <scope>NUCLEOTIDE SEQUENCE</scope>
    <source>
        <strain evidence="12">CBS 7841</strain>
    </source>
</reference>
<evidence type="ECO:0000256" key="7">
    <source>
        <dbReference type="ARBA" id="ARBA00023125"/>
    </source>
</evidence>
<keyword evidence="6" id="KW-0805">Transcription regulation</keyword>
<keyword evidence="7" id="KW-0238">DNA-binding</keyword>
<evidence type="ECO:0000256" key="11">
    <source>
        <dbReference type="SAM" id="MobiDB-lite"/>
    </source>
</evidence>
<keyword evidence="5" id="KW-0862">Zinc</keyword>
<proteinExistence type="inferred from homology"/>
<keyword evidence="10" id="KW-0175">Coiled coil</keyword>
<feature type="region of interest" description="Disordered" evidence="11">
    <location>
        <begin position="387"/>
        <end position="424"/>
    </location>
</feature>
<accession>A0AAJ8LXL4</accession>
<organism evidence="12 13">
    <name type="scientific">Cryptococcus depauperatus CBS 7841</name>
    <dbReference type="NCBI Taxonomy" id="1295531"/>
    <lineage>
        <taxon>Eukaryota</taxon>
        <taxon>Fungi</taxon>
        <taxon>Dikarya</taxon>
        <taxon>Basidiomycota</taxon>
        <taxon>Agaricomycotina</taxon>
        <taxon>Tremellomycetes</taxon>
        <taxon>Tremellales</taxon>
        <taxon>Cryptococcaceae</taxon>
        <taxon>Cryptococcus</taxon>
    </lineage>
</organism>
<name>A0AAJ8LXL4_9TREE</name>
<evidence type="ECO:0000256" key="6">
    <source>
        <dbReference type="ARBA" id="ARBA00023015"/>
    </source>
</evidence>
<feature type="coiled-coil region" evidence="10">
    <location>
        <begin position="622"/>
        <end position="649"/>
    </location>
</feature>
<evidence type="ECO:0000313" key="12">
    <source>
        <dbReference type="EMBL" id="WVN85183.1"/>
    </source>
</evidence>
<evidence type="ECO:0000256" key="4">
    <source>
        <dbReference type="ARBA" id="ARBA00022771"/>
    </source>
</evidence>
<dbReference type="AlphaFoldDB" id="A0AAJ8LXL4"/>
<evidence type="ECO:0000256" key="5">
    <source>
        <dbReference type="ARBA" id="ARBA00022833"/>
    </source>
</evidence>
<reference evidence="12" key="1">
    <citation type="submission" date="2016-06" db="EMBL/GenBank/DDBJ databases">
        <authorList>
            <person name="Cuomo C."/>
            <person name="Litvintseva A."/>
            <person name="Heitman J."/>
            <person name="Chen Y."/>
            <person name="Sun S."/>
            <person name="Springer D."/>
            <person name="Dromer F."/>
            <person name="Young S."/>
            <person name="Zeng Q."/>
            <person name="Chapman S."/>
            <person name="Gujja S."/>
            <person name="Saif S."/>
            <person name="Birren B."/>
        </authorList>
    </citation>
    <scope>NUCLEOTIDE SEQUENCE</scope>
    <source>
        <strain evidence="12">CBS 7841</strain>
    </source>
</reference>
<gene>
    <name evidence="12" type="ORF">L203_100328</name>
</gene>
<feature type="compositionally biased region" description="Basic and acidic residues" evidence="11">
    <location>
        <begin position="183"/>
        <end position="195"/>
    </location>
</feature>
<dbReference type="InterPro" id="IPR033599">
    <property type="entry name" value="TAF1B/Rrn7"/>
</dbReference>
<evidence type="ECO:0000313" key="13">
    <source>
        <dbReference type="Proteomes" id="UP000094043"/>
    </source>
</evidence>
<keyword evidence="9" id="KW-0539">Nucleus</keyword>
<evidence type="ECO:0000256" key="8">
    <source>
        <dbReference type="ARBA" id="ARBA00023163"/>
    </source>
</evidence>
<dbReference type="GO" id="GO:0008270">
    <property type="term" value="F:zinc ion binding"/>
    <property type="evidence" value="ECO:0007669"/>
    <property type="project" value="UniProtKB-KW"/>
</dbReference>
<evidence type="ECO:0000256" key="9">
    <source>
        <dbReference type="ARBA" id="ARBA00023242"/>
    </source>
</evidence>
<dbReference type="Proteomes" id="UP000094043">
    <property type="component" value="Chromosome 1"/>
</dbReference>
<evidence type="ECO:0000256" key="10">
    <source>
        <dbReference type="SAM" id="Coils"/>
    </source>
</evidence>
<feature type="compositionally biased region" description="Polar residues" evidence="11">
    <location>
        <begin position="387"/>
        <end position="400"/>
    </location>
</feature>
<dbReference type="GO" id="GO:0042790">
    <property type="term" value="P:nucleolar large rRNA transcription by RNA polymerase I"/>
    <property type="evidence" value="ECO:0007669"/>
    <property type="project" value="TreeGrafter"/>
</dbReference>
<dbReference type="KEGG" id="cdep:91084544"/>
<comment type="similarity">
    <text evidence="2">Belongs to the RRN7/TAF1B family.</text>
</comment>
<protein>
    <recommendedName>
        <fullName evidence="14">RRN7-type domain-containing protein</fullName>
    </recommendedName>
</protein>
<keyword evidence="8" id="KW-0804">Transcription</keyword>